<dbReference type="InterPro" id="IPR002967">
    <property type="entry name" value="Delta_tubulin"/>
</dbReference>
<dbReference type="Pfam" id="PF00091">
    <property type="entry name" value="Tubulin"/>
    <property type="match status" value="1"/>
</dbReference>
<dbReference type="GO" id="GO:0007017">
    <property type="term" value="P:microtubule-based process"/>
    <property type="evidence" value="ECO:0007669"/>
    <property type="project" value="InterPro"/>
</dbReference>
<dbReference type="GO" id="GO:0005200">
    <property type="term" value="F:structural constituent of cytoskeleton"/>
    <property type="evidence" value="ECO:0007669"/>
    <property type="project" value="InterPro"/>
</dbReference>
<keyword evidence="7 14" id="KW-0547">Nucleotide-binding</keyword>
<evidence type="ECO:0000256" key="7">
    <source>
        <dbReference type="ARBA" id="ARBA00022741"/>
    </source>
</evidence>
<sequence>MSSSIITIQLGQCGNQAGCALFELLSKEYNNMKAEEEEWNRFFRAPINGSTLPTARSVLIDMEPKVIQQTTKSTRSFKYDPSRFYFKQSGSGNNWAFGYNVHGPASWDDGISDLVRKEVECCDCLGGFLFVQSLGGGTGSGLGTFTTNKFKEEYPNSMLINQVVLPYSSGEVIVQNYNTLLSLSDLYAVSDAVILMENDQLSRMCSELFSIKNPSFEDLNGVIADQLSNVLLPSNRSDNNRPLELWYDVIDYLCCHPNYRLLHLLSTPQVSQRSKAYSNFIWSNLVKNINQMLITDAKMDAYINWGVTAADAIKRPYLINKSVGNILFLRGDDVQSVKEDMIAPLTNQDIYCKFNYKNFMVCTNPQPNNGVTKCCSLLSNSQSVIQPIQRIINKASEMYQSKAYLHQYEKYSVTADHFEHCMFQMDKVVYDYQSI</sequence>
<dbReference type="GO" id="GO:0005525">
    <property type="term" value="F:GTP binding"/>
    <property type="evidence" value="ECO:0007669"/>
    <property type="project" value="UniProtKB-UniRule"/>
</dbReference>
<name>A0AAW2ZR56_9EUKA</name>
<dbReference type="InterPro" id="IPR036525">
    <property type="entry name" value="Tubulin/FtsZ_GTPase_sf"/>
</dbReference>
<dbReference type="CDD" id="cd02189">
    <property type="entry name" value="delta_zeta_tubulin-like"/>
    <property type="match status" value="1"/>
</dbReference>
<dbReference type="InterPro" id="IPR000217">
    <property type="entry name" value="Tubulin"/>
</dbReference>
<dbReference type="PRINTS" id="PR01224">
    <property type="entry name" value="DELTATUBULIN"/>
</dbReference>
<evidence type="ECO:0000256" key="2">
    <source>
        <dbReference type="ARBA" id="ARBA00004123"/>
    </source>
</evidence>
<evidence type="ECO:0000256" key="5">
    <source>
        <dbReference type="ARBA" id="ARBA00014184"/>
    </source>
</evidence>
<evidence type="ECO:0000256" key="11">
    <source>
        <dbReference type="ARBA" id="ARBA00023273"/>
    </source>
</evidence>
<dbReference type="EMBL" id="JAOPGA020001779">
    <property type="protein sequence ID" value="KAL0491234.1"/>
    <property type="molecule type" value="Genomic_DNA"/>
</dbReference>
<evidence type="ECO:0000256" key="12">
    <source>
        <dbReference type="ARBA" id="ARBA00030594"/>
    </source>
</evidence>
<proteinExistence type="inferred from homology"/>
<dbReference type="PROSITE" id="PS00227">
    <property type="entry name" value="TUBULIN"/>
    <property type="match status" value="1"/>
</dbReference>
<dbReference type="InterPro" id="IPR017975">
    <property type="entry name" value="Tubulin_CS"/>
</dbReference>
<dbReference type="PRINTS" id="PR01161">
    <property type="entry name" value="TUBULIN"/>
</dbReference>
<evidence type="ECO:0000256" key="8">
    <source>
        <dbReference type="ARBA" id="ARBA00022794"/>
    </source>
</evidence>
<evidence type="ECO:0000256" key="9">
    <source>
        <dbReference type="ARBA" id="ARBA00023134"/>
    </source>
</evidence>
<keyword evidence="8" id="KW-0970">Cilium biogenesis/degradation</keyword>
<dbReference type="InterPro" id="IPR008280">
    <property type="entry name" value="Tub_FtsZ_C"/>
</dbReference>
<dbReference type="PANTHER" id="PTHR11588">
    <property type="entry name" value="TUBULIN"/>
    <property type="match status" value="1"/>
</dbReference>
<evidence type="ECO:0000256" key="14">
    <source>
        <dbReference type="RuleBase" id="RU000352"/>
    </source>
</evidence>
<evidence type="ECO:0000256" key="4">
    <source>
        <dbReference type="ARBA" id="ARBA00009636"/>
    </source>
</evidence>
<dbReference type="AlphaFoldDB" id="A0AAW2ZR56"/>
<evidence type="ECO:0000313" key="16">
    <source>
        <dbReference type="EMBL" id="KAL0491234.1"/>
    </source>
</evidence>
<dbReference type="Proteomes" id="UP001431209">
    <property type="component" value="Unassembled WGS sequence"/>
</dbReference>
<keyword evidence="17" id="KW-1185">Reference proteome</keyword>
<dbReference type="SUPFAM" id="SSF52490">
    <property type="entry name" value="Tubulin nucleotide-binding domain-like"/>
    <property type="match status" value="1"/>
</dbReference>
<accession>A0AAW2ZR56</accession>
<keyword evidence="11" id="KW-0966">Cell projection</keyword>
<keyword evidence="10" id="KW-0539">Nucleus</keyword>
<evidence type="ECO:0000256" key="10">
    <source>
        <dbReference type="ARBA" id="ARBA00023242"/>
    </source>
</evidence>
<evidence type="ECO:0000313" key="17">
    <source>
        <dbReference type="Proteomes" id="UP001431209"/>
    </source>
</evidence>
<comment type="similarity">
    <text evidence="4 14">Belongs to the tubulin family.</text>
</comment>
<dbReference type="GO" id="GO:0005814">
    <property type="term" value="C:centriole"/>
    <property type="evidence" value="ECO:0007669"/>
    <property type="project" value="UniProtKB-SubCell"/>
</dbReference>
<reference evidence="16 17" key="1">
    <citation type="submission" date="2024-03" db="EMBL/GenBank/DDBJ databases">
        <title>The Acrasis kona genome and developmental transcriptomes reveal deep origins of eukaryotic multicellular pathways.</title>
        <authorList>
            <person name="Sheikh S."/>
            <person name="Fu C.-J."/>
            <person name="Brown M.W."/>
            <person name="Baldauf S.L."/>
        </authorList>
    </citation>
    <scope>NUCLEOTIDE SEQUENCE [LARGE SCALE GENOMIC DNA]</scope>
    <source>
        <strain evidence="16 17">ATCC MYA-3509</strain>
    </source>
</reference>
<keyword evidence="6 14" id="KW-0493">Microtubule</keyword>
<evidence type="ECO:0000256" key="13">
    <source>
        <dbReference type="ARBA" id="ARBA00046149"/>
    </source>
</evidence>
<evidence type="ECO:0000256" key="3">
    <source>
        <dbReference type="ARBA" id="ARBA00004138"/>
    </source>
</evidence>
<protein>
    <recommendedName>
        <fullName evidence="5">Tubulin delta chain</fullName>
    </recommendedName>
    <alternativeName>
        <fullName evidence="12">Delta-tubulin</fullName>
    </alternativeName>
</protein>
<comment type="caution">
    <text evidence="16">The sequence shown here is derived from an EMBL/GenBank/DDBJ whole genome shotgun (WGS) entry which is preliminary data.</text>
</comment>
<dbReference type="InterPro" id="IPR003008">
    <property type="entry name" value="Tubulin_FtsZ_GTPase"/>
</dbReference>
<dbReference type="GO" id="GO:0005929">
    <property type="term" value="C:cilium"/>
    <property type="evidence" value="ECO:0007669"/>
    <property type="project" value="UniProtKB-SubCell"/>
</dbReference>
<evidence type="ECO:0000256" key="6">
    <source>
        <dbReference type="ARBA" id="ARBA00022701"/>
    </source>
</evidence>
<keyword evidence="9 14" id="KW-0342">GTP-binding</keyword>
<feature type="domain" description="Tubulin/FtsZ GTPase" evidence="15">
    <location>
        <begin position="44"/>
        <end position="238"/>
    </location>
</feature>
<dbReference type="SMART" id="SM00864">
    <property type="entry name" value="Tubulin"/>
    <property type="match status" value="1"/>
</dbReference>
<dbReference type="Gene3D" id="3.40.50.1440">
    <property type="entry name" value="Tubulin/FtsZ, GTPase domain"/>
    <property type="match status" value="1"/>
</dbReference>
<evidence type="ECO:0000256" key="1">
    <source>
        <dbReference type="ARBA" id="ARBA00004114"/>
    </source>
</evidence>
<evidence type="ECO:0000259" key="15">
    <source>
        <dbReference type="SMART" id="SM00864"/>
    </source>
</evidence>
<dbReference type="GO" id="GO:0030030">
    <property type="term" value="P:cell projection organization"/>
    <property type="evidence" value="ECO:0007669"/>
    <property type="project" value="UniProtKB-KW"/>
</dbReference>
<comment type="function">
    <text evidence="13">Acts as a positive regulator of hedgehog signaling and regulates ciliary function.</text>
</comment>
<dbReference type="GO" id="GO:0005634">
    <property type="term" value="C:nucleus"/>
    <property type="evidence" value="ECO:0007669"/>
    <property type="project" value="UniProtKB-SubCell"/>
</dbReference>
<organism evidence="16 17">
    <name type="scientific">Acrasis kona</name>
    <dbReference type="NCBI Taxonomy" id="1008807"/>
    <lineage>
        <taxon>Eukaryota</taxon>
        <taxon>Discoba</taxon>
        <taxon>Heterolobosea</taxon>
        <taxon>Tetramitia</taxon>
        <taxon>Eutetramitia</taxon>
        <taxon>Acrasidae</taxon>
        <taxon>Acrasis</taxon>
    </lineage>
</organism>
<gene>
    <name evidence="16" type="ORF">AKO1_009990</name>
</gene>
<comment type="subcellular location">
    <subcellularLocation>
        <location evidence="3">Cell projection</location>
        <location evidence="3">Cilium</location>
    </subcellularLocation>
    <subcellularLocation>
        <location evidence="1">Cytoplasm</location>
        <location evidence="1">Cytoskeleton</location>
        <location evidence="1">Microtubule organizing center</location>
        <location evidence="1">Centrosome</location>
        <location evidence="1">Centriole</location>
    </subcellularLocation>
    <subcellularLocation>
        <location evidence="2">Nucleus</location>
    </subcellularLocation>
</comment>
<dbReference type="SUPFAM" id="SSF55307">
    <property type="entry name" value="Tubulin C-terminal domain-like"/>
    <property type="match status" value="1"/>
</dbReference>
<dbReference type="GO" id="GO:0005874">
    <property type="term" value="C:microtubule"/>
    <property type="evidence" value="ECO:0007669"/>
    <property type="project" value="UniProtKB-KW"/>
</dbReference>